<reference evidence="4" key="1">
    <citation type="journal article" date="2014" name="Int. J. Syst. Evol. Microbiol.">
        <title>Complete genome sequence of Corynebacterium casei LMG S-19264T (=DSM 44701T), isolated from a smear-ripened cheese.</title>
        <authorList>
            <consortium name="US DOE Joint Genome Institute (JGI-PGF)"/>
            <person name="Walter F."/>
            <person name="Albersmeier A."/>
            <person name="Kalinowski J."/>
            <person name="Ruckert C."/>
        </authorList>
    </citation>
    <scope>NUCLEOTIDE SEQUENCE</scope>
    <source>
        <strain evidence="4">JCM 3091</strain>
    </source>
</reference>
<organism evidence="4 5">
    <name type="scientific">Pilimelia terevasa</name>
    <dbReference type="NCBI Taxonomy" id="53372"/>
    <lineage>
        <taxon>Bacteria</taxon>
        <taxon>Bacillati</taxon>
        <taxon>Actinomycetota</taxon>
        <taxon>Actinomycetes</taxon>
        <taxon>Micromonosporales</taxon>
        <taxon>Micromonosporaceae</taxon>
        <taxon>Pilimelia</taxon>
    </lineage>
</organism>
<evidence type="ECO:0000313" key="5">
    <source>
        <dbReference type="Proteomes" id="UP000662200"/>
    </source>
</evidence>
<dbReference type="GO" id="GO:0016757">
    <property type="term" value="F:glycosyltransferase activity"/>
    <property type="evidence" value="ECO:0007669"/>
    <property type="project" value="UniProtKB-KW"/>
</dbReference>
<dbReference type="Pfam" id="PF13579">
    <property type="entry name" value="Glyco_trans_4_4"/>
    <property type="match status" value="1"/>
</dbReference>
<dbReference type="EMBL" id="BMQC01000008">
    <property type="protein sequence ID" value="GGK32824.1"/>
    <property type="molecule type" value="Genomic_DNA"/>
</dbReference>
<keyword evidence="1" id="KW-0328">Glycosyltransferase</keyword>
<keyword evidence="5" id="KW-1185">Reference proteome</keyword>
<accession>A0A8J3BMW6</accession>
<gene>
    <name evidence="4" type="ORF">GCM10010124_26990</name>
</gene>
<dbReference type="AlphaFoldDB" id="A0A8J3BMW6"/>
<comment type="caution">
    <text evidence="4">The sequence shown here is derived from an EMBL/GenBank/DDBJ whole genome shotgun (WGS) entry which is preliminary data.</text>
</comment>
<dbReference type="PANTHER" id="PTHR45947">
    <property type="entry name" value="SULFOQUINOVOSYL TRANSFERASE SQD2"/>
    <property type="match status" value="1"/>
</dbReference>
<dbReference type="Pfam" id="PF13692">
    <property type="entry name" value="Glyco_trans_1_4"/>
    <property type="match status" value="1"/>
</dbReference>
<dbReference type="PANTHER" id="PTHR45947:SF13">
    <property type="entry name" value="TRANSFERASE"/>
    <property type="match status" value="1"/>
</dbReference>
<keyword evidence="2 4" id="KW-0808">Transferase</keyword>
<protein>
    <submittedName>
        <fullName evidence="4">Glycosyl transferase</fullName>
    </submittedName>
</protein>
<evidence type="ECO:0000256" key="1">
    <source>
        <dbReference type="ARBA" id="ARBA00022676"/>
    </source>
</evidence>
<evidence type="ECO:0000259" key="3">
    <source>
        <dbReference type="Pfam" id="PF13579"/>
    </source>
</evidence>
<dbReference type="SUPFAM" id="SSF53756">
    <property type="entry name" value="UDP-Glycosyltransferase/glycogen phosphorylase"/>
    <property type="match status" value="1"/>
</dbReference>
<dbReference type="Gene3D" id="3.40.50.2000">
    <property type="entry name" value="Glycogen Phosphorylase B"/>
    <property type="match status" value="2"/>
</dbReference>
<sequence>MKVVVAHNRYRSVLPSGENVIVDQDIAELRAAGAQVLPFLRDSDDIPAMSTLDKALLPASPLYNGRAQRELAALLRRTRPDVLHLHNPYPLLSPWVVRTAHRHGVPVVQTVHNYRQVCSPGLYFRDGGICTDCRGRALGWPGVRHACYRDSRAQSAVMAVALAAHRPTWRSVDRYLALTSGIAAHLGDYGIPADRIAVKPNSIPDPGPPAPAGDGFLFYGRFAPEKGLGLLLDAWHRHPDGALGPLRLAGDGPQRELAERAAASRADVSYLGPLDRDGVRAALAASSVVLAVPTWHDVLPTVVIEALAAGRPVLGTALGGVPYLVGVGAAVAPGAASPVTALTAGAAGWVVPPRADDLAAALPAVRAAAPGLAGAARDRYLATFHPDVVTAQLLAVYAAVAR</sequence>
<dbReference type="InterPro" id="IPR028098">
    <property type="entry name" value="Glyco_trans_4-like_N"/>
</dbReference>
<name>A0A8J3BMW6_9ACTN</name>
<feature type="domain" description="Glycosyltransferase subfamily 4-like N-terminal" evidence="3">
    <location>
        <begin position="17"/>
        <end position="201"/>
    </location>
</feature>
<dbReference type="RefSeq" id="WP_189114643.1">
    <property type="nucleotide sequence ID" value="NZ_BMQC01000008.1"/>
</dbReference>
<evidence type="ECO:0000313" key="4">
    <source>
        <dbReference type="EMBL" id="GGK32824.1"/>
    </source>
</evidence>
<dbReference type="GO" id="GO:1901137">
    <property type="term" value="P:carbohydrate derivative biosynthetic process"/>
    <property type="evidence" value="ECO:0007669"/>
    <property type="project" value="UniProtKB-ARBA"/>
</dbReference>
<dbReference type="InterPro" id="IPR050194">
    <property type="entry name" value="Glycosyltransferase_grp1"/>
</dbReference>
<proteinExistence type="predicted"/>
<dbReference type="Proteomes" id="UP000662200">
    <property type="component" value="Unassembled WGS sequence"/>
</dbReference>
<reference evidence="4" key="2">
    <citation type="submission" date="2020-09" db="EMBL/GenBank/DDBJ databases">
        <authorList>
            <person name="Sun Q."/>
            <person name="Ohkuma M."/>
        </authorList>
    </citation>
    <scope>NUCLEOTIDE SEQUENCE</scope>
    <source>
        <strain evidence="4">JCM 3091</strain>
    </source>
</reference>
<evidence type="ECO:0000256" key="2">
    <source>
        <dbReference type="ARBA" id="ARBA00022679"/>
    </source>
</evidence>